<keyword evidence="2" id="KW-1185">Reference proteome</keyword>
<sequence length="104" mass="11836">MKLEVGLAPHLAMLSCIRPLLGIISRSSLQLPRATHLYMVDSTRWCPTNADVLWTYVRSVEARYIRGLTDGRVNGCVRKRRGHNQLTSRLRSDILAGRLLEKHV</sequence>
<evidence type="ECO:0000313" key="2">
    <source>
        <dbReference type="Proteomes" id="UP000011713"/>
    </source>
</evidence>
<dbReference type="AlphaFoldDB" id="M4BBF9"/>
<name>M4BBF9_HYAAE</name>
<dbReference type="VEuPathDB" id="FungiDB:HpaG803622"/>
<organism evidence="1 2">
    <name type="scientific">Hyaloperonospora arabidopsidis (strain Emoy2)</name>
    <name type="common">Downy mildew agent</name>
    <name type="synonym">Peronospora arabidopsidis</name>
    <dbReference type="NCBI Taxonomy" id="559515"/>
    <lineage>
        <taxon>Eukaryota</taxon>
        <taxon>Sar</taxon>
        <taxon>Stramenopiles</taxon>
        <taxon>Oomycota</taxon>
        <taxon>Peronosporomycetes</taxon>
        <taxon>Peronosporales</taxon>
        <taxon>Peronosporaceae</taxon>
        <taxon>Hyaloperonospora</taxon>
    </lineage>
</organism>
<evidence type="ECO:0000313" key="1">
    <source>
        <dbReference type="EnsemblProtists" id="HpaP803622"/>
    </source>
</evidence>
<dbReference type="Proteomes" id="UP000011713">
    <property type="component" value="Unassembled WGS sequence"/>
</dbReference>
<reference evidence="1" key="2">
    <citation type="submission" date="2015-06" db="UniProtKB">
        <authorList>
            <consortium name="EnsemblProtists"/>
        </authorList>
    </citation>
    <scope>IDENTIFICATION</scope>
    <source>
        <strain evidence="1">Emoy2</strain>
    </source>
</reference>
<proteinExistence type="predicted"/>
<dbReference type="InParanoid" id="M4BBF9"/>
<protein>
    <submittedName>
        <fullName evidence="1">Uncharacterized protein</fullName>
    </submittedName>
</protein>
<dbReference type="PROSITE" id="PS51257">
    <property type="entry name" value="PROKAR_LIPOPROTEIN"/>
    <property type="match status" value="1"/>
</dbReference>
<accession>M4BBF9</accession>
<dbReference type="EMBL" id="JH598095">
    <property type="status" value="NOT_ANNOTATED_CDS"/>
    <property type="molecule type" value="Genomic_DNA"/>
</dbReference>
<dbReference type="HOGENOM" id="CLU_2255344_0_0_1"/>
<dbReference type="EnsemblProtists" id="HpaT803622">
    <property type="protein sequence ID" value="HpaP803622"/>
    <property type="gene ID" value="HpaG803622"/>
</dbReference>
<reference evidence="2" key="1">
    <citation type="journal article" date="2010" name="Science">
        <title>Signatures of adaptation to obligate biotrophy in the Hyaloperonospora arabidopsidis genome.</title>
        <authorList>
            <person name="Baxter L."/>
            <person name="Tripathy S."/>
            <person name="Ishaque N."/>
            <person name="Boot N."/>
            <person name="Cabral A."/>
            <person name="Kemen E."/>
            <person name="Thines M."/>
            <person name="Ah-Fong A."/>
            <person name="Anderson R."/>
            <person name="Badejoko W."/>
            <person name="Bittner-Eddy P."/>
            <person name="Boore J.L."/>
            <person name="Chibucos M.C."/>
            <person name="Coates M."/>
            <person name="Dehal P."/>
            <person name="Delehaunty K."/>
            <person name="Dong S."/>
            <person name="Downton P."/>
            <person name="Dumas B."/>
            <person name="Fabro G."/>
            <person name="Fronick C."/>
            <person name="Fuerstenberg S.I."/>
            <person name="Fulton L."/>
            <person name="Gaulin E."/>
            <person name="Govers F."/>
            <person name="Hughes L."/>
            <person name="Humphray S."/>
            <person name="Jiang R.H."/>
            <person name="Judelson H."/>
            <person name="Kamoun S."/>
            <person name="Kyung K."/>
            <person name="Meijer H."/>
            <person name="Minx P."/>
            <person name="Morris P."/>
            <person name="Nelson J."/>
            <person name="Phuntumart V."/>
            <person name="Qutob D."/>
            <person name="Rehmany A."/>
            <person name="Rougon-Cardoso A."/>
            <person name="Ryden P."/>
            <person name="Torto-Alalibo T."/>
            <person name="Studholme D."/>
            <person name="Wang Y."/>
            <person name="Win J."/>
            <person name="Wood J."/>
            <person name="Clifton S.W."/>
            <person name="Rogers J."/>
            <person name="Van den Ackerveken G."/>
            <person name="Jones J.D."/>
            <person name="McDowell J.M."/>
            <person name="Beynon J."/>
            <person name="Tyler B.M."/>
        </authorList>
    </citation>
    <scope>NUCLEOTIDE SEQUENCE [LARGE SCALE GENOMIC DNA]</scope>
    <source>
        <strain evidence="2">Emoy2</strain>
    </source>
</reference>